<reference evidence="7" key="2">
    <citation type="journal article" date="2019" name="Int. J. Syst. Evol. Microbiol.">
        <title>The Global Catalogue of Microorganisms (GCM) 10K type strain sequencing project: providing services to taxonomists for standard genome sequencing and annotation.</title>
        <authorList>
            <consortium name="The Broad Institute Genomics Platform"/>
            <consortium name="The Broad Institute Genome Sequencing Center for Infectious Disease"/>
            <person name="Wu L."/>
            <person name="Ma J."/>
        </authorList>
    </citation>
    <scope>NUCLEOTIDE SEQUENCE [LARGE SCALE GENOMIC DNA]</scope>
    <source>
        <strain evidence="7">CGMCC 1.18437</strain>
    </source>
</reference>
<evidence type="ECO:0000313" key="4">
    <source>
        <dbReference type="EMBL" id="GHF33083.1"/>
    </source>
</evidence>
<feature type="domain" description="N-acetyltransferase" evidence="3">
    <location>
        <begin position="11"/>
        <end position="161"/>
    </location>
</feature>
<dbReference type="Gene3D" id="3.40.630.30">
    <property type="match status" value="1"/>
</dbReference>
<dbReference type="InterPro" id="IPR000182">
    <property type="entry name" value="GNAT_dom"/>
</dbReference>
<comment type="caution">
    <text evidence="5">The sequence shown here is derived from an EMBL/GenBank/DDBJ whole genome shotgun (WGS) entry which is preliminary data.</text>
</comment>
<dbReference type="AlphaFoldDB" id="A0A7W8NMN1"/>
<evidence type="ECO:0000256" key="1">
    <source>
        <dbReference type="ARBA" id="ARBA00022679"/>
    </source>
</evidence>
<reference evidence="5 6" key="3">
    <citation type="submission" date="2020-08" db="EMBL/GenBank/DDBJ databases">
        <title>Genomic Encyclopedia of Type Strains, Phase IV (KMG-IV): sequencing the most valuable type-strain genomes for metagenomic binning, comparative biology and taxonomic classification.</title>
        <authorList>
            <person name="Goeker M."/>
        </authorList>
    </citation>
    <scope>NUCLEOTIDE SEQUENCE [LARGE SCALE GENOMIC DNA]</scope>
    <source>
        <strain evidence="5 6">DSM 27521</strain>
    </source>
</reference>
<dbReference type="InterPro" id="IPR050832">
    <property type="entry name" value="Bact_Acetyltransf"/>
</dbReference>
<dbReference type="EMBL" id="JACHFK010000001">
    <property type="protein sequence ID" value="MBB5374871.1"/>
    <property type="molecule type" value="Genomic_DNA"/>
</dbReference>
<reference evidence="4" key="4">
    <citation type="submission" date="2024-05" db="EMBL/GenBank/DDBJ databases">
        <authorList>
            <person name="Sun Q."/>
            <person name="Zhou Y."/>
        </authorList>
    </citation>
    <scope>NUCLEOTIDE SEQUENCE</scope>
    <source>
        <strain evidence="4">CGMCC 1.18437</strain>
    </source>
</reference>
<dbReference type="EMBL" id="BNAJ01000001">
    <property type="protein sequence ID" value="GHF33083.1"/>
    <property type="molecule type" value="Genomic_DNA"/>
</dbReference>
<organism evidence="5 6">
    <name type="scientific">Deinococcus metalli</name>
    <dbReference type="NCBI Taxonomy" id="1141878"/>
    <lineage>
        <taxon>Bacteria</taxon>
        <taxon>Thermotogati</taxon>
        <taxon>Deinococcota</taxon>
        <taxon>Deinococci</taxon>
        <taxon>Deinococcales</taxon>
        <taxon>Deinococcaceae</taxon>
        <taxon>Deinococcus</taxon>
    </lineage>
</organism>
<dbReference type="Proteomes" id="UP000619376">
    <property type="component" value="Unassembled WGS sequence"/>
</dbReference>
<evidence type="ECO:0000313" key="7">
    <source>
        <dbReference type="Proteomes" id="UP000619376"/>
    </source>
</evidence>
<sequence>MPDLTLTTGDVDAASAVLIAAATALEARSEPLWPPATLTPERLLKHYPAASWRVAWQGGRAAACMSLQDRDLLFWPEDAPGTALYLHKLAVHPDAQGRGLSGWMLDRAVQEGREHGLAALKLDTATARPKLCALYESYGFQRVAERRVLGFDVTLYTLDLR</sequence>
<dbReference type="GO" id="GO:0005840">
    <property type="term" value="C:ribosome"/>
    <property type="evidence" value="ECO:0007669"/>
    <property type="project" value="UniProtKB-KW"/>
</dbReference>
<dbReference type="SUPFAM" id="SSF55729">
    <property type="entry name" value="Acyl-CoA N-acyltransferases (Nat)"/>
    <property type="match status" value="1"/>
</dbReference>
<evidence type="ECO:0000313" key="6">
    <source>
        <dbReference type="Proteomes" id="UP000539473"/>
    </source>
</evidence>
<dbReference type="PANTHER" id="PTHR43877">
    <property type="entry name" value="AMINOALKYLPHOSPHONATE N-ACETYLTRANSFERASE-RELATED-RELATED"/>
    <property type="match status" value="1"/>
</dbReference>
<reference evidence="4" key="1">
    <citation type="journal article" date="2014" name="Int. J. Syst. Evol. Microbiol.">
        <title>Complete genome of a new Firmicutes species belonging to the dominant human colonic microbiota ('Ruminococcus bicirculans') reveals two chromosomes and a selective capacity to utilize plant glucans.</title>
        <authorList>
            <consortium name="NISC Comparative Sequencing Program"/>
            <person name="Wegmann U."/>
            <person name="Louis P."/>
            <person name="Goesmann A."/>
            <person name="Henrissat B."/>
            <person name="Duncan S.H."/>
            <person name="Flint H.J."/>
        </authorList>
    </citation>
    <scope>NUCLEOTIDE SEQUENCE</scope>
    <source>
        <strain evidence="4">CGMCC 1.18437</strain>
    </source>
</reference>
<keyword evidence="1" id="KW-0808">Transferase</keyword>
<accession>A0A7W8NMN1</accession>
<keyword evidence="7" id="KW-1185">Reference proteome</keyword>
<protein>
    <submittedName>
        <fullName evidence="4">GNAT family N-acetyltransferase</fullName>
    </submittedName>
    <submittedName>
        <fullName evidence="5">Ribosomal protein S18 acetylase RimI-like enzyme</fullName>
    </submittedName>
</protein>
<dbReference type="RefSeq" id="WP_184109136.1">
    <property type="nucleotide sequence ID" value="NZ_BNAJ01000001.1"/>
</dbReference>
<proteinExistence type="predicted"/>
<evidence type="ECO:0000313" key="5">
    <source>
        <dbReference type="EMBL" id="MBB5374871.1"/>
    </source>
</evidence>
<evidence type="ECO:0000256" key="2">
    <source>
        <dbReference type="ARBA" id="ARBA00023315"/>
    </source>
</evidence>
<dbReference type="Pfam" id="PF00583">
    <property type="entry name" value="Acetyltransf_1"/>
    <property type="match status" value="1"/>
</dbReference>
<keyword evidence="5" id="KW-0689">Ribosomal protein</keyword>
<dbReference type="PROSITE" id="PS51186">
    <property type="entry name" value="GNAT"/>
    <property type="match status" value="1"/>
</dbReference>
<keyword evidence="2" id="KW-0012">Acyltransferase</keyword>
<dbReference type="InterPro" id="IPR016181">
    <property type="entry name" value="Acyl_CoA_acyltransferase"/>
</dbReference>
<keyword evidence="5" id="KW-0687">Ribonucleoprotein</keyword>
<evidence type="ECO:0000259" key="3">
    <source>
        <dbReference type="PROSITE" id="PS51186"/>
    </source>
</evidence>
<name>A0A7W8NMN1_9DEIO</name>
<dbReference type="GO" id="GO:0016747">
    <property type="term" value="F:acyltransferase activity, transferring groups other than amino-acyl groups"/>
    <property type="evidence" value="ECO:0007669"/>
    <property type="project" value="InterPro"/>
</dbReference>
<dbReference type="Proteomes" id="UP000539473">
    <property type="component" value="Unassembled WGS sequence"/>
</dbReference>
<gene>
    <name evidence="4" type="ORF">GCM10017781_07270</name>
    <name evidence="5" type="ORF">HNQ07_000315</name>
</gene>
<dbReference type="CDD" id="cd04301">
    <property type="entry name" value="NAT_SF"/>
    <property type="match status" value="1"/>
</dbReference>